<reference evidence="3 4" key="1">
    <citation type="submission" date="2016-11" db="EMBL/GenBank/DDBJ databases">
        <authorList>
            <person name="Jaros S."/>
            <person name="Januszkiewicz K."/>
            <person name="Wedrychowicz H."/>
        </authorList>
    </citation>
    <scope>NUCLEOTIDE SEQUENCE [LARGE SCALE GENOMIC DNA]</scope>
    <source>
        <strain evidence="3 4">DSM 27063</strain>
    </source>
</reference>
<dbReference type="Gene3D" id="3.40.50.2300">
    <property type="match status" value="1"/>
</dbReference>
<dbReference type="PANTHER" id="PTHR44520">
    <property type="entry name" value="RESPONSE REGULATOR RCP1-RELATED"/>
    <property type="match status" value="1"/>
</dbReference>
<feature type="modified residue" description="4-aspartylphosphate" evidence="1">
    <location>
        <position position="66"/>
    </location>
</feature>
<dbReference type="OrthoDB" id="9796457at2"/>
<dbReference type="CDD" id="cd17557">
    <property type="entry name" value="REC_Rcp-like"/>
    <property type="match status" value="1"/>
</dbReference>
<evidence type="ECO:0000313" key="4">
    <source>
        <dbReference type="Proteomes" id="UP000184050"/>
    </source>
</evidence>
<dbReference type="PANTHER" id="PTHR44520:SF2">
    <property type="entry name" value="RESPONSE REGULATOR RCP1"/>
    <property type="match status" value="1"/>
</dbReference>
<evidence type="ECO:0000259" key="2">
    <source>
        <dbReference type="PROSITE" id="PS50110"/>
    </source>
</evidence>
<dbReference type="InterPro" id="IPR001789">
    <property type="entry name" value="Sig_transdc_resp-reg_receiver"/>
</dbReference>
<dbReference type="AlphaFoldDB" id="A0A1M6NQW9"/>
<proteinExistence type="predicted"/>
<protein>
    <submittedName>
        <fullName evidence="3">Response regulator receiver domain-containing protein</fullName>
    </submittedName>
</protein>
<keyword evidence="4" id="KW-1185">Reference proteome</keyword>
<feature type="domain" description="Response regulatory" evidence="2">
    <location>
        <begin position="6"/>
        <end position="133"/>
    </location>
</feature>
<evidence type="ECO:0000256" key="1">
    <source>
        <dbReference type="PROSITE-ProRule" id="PRU00169"/>
    </source>
</evidence>
<dbReference type="EMBL" id="FQZE01000045">
    <property type="protein sequence ID" value="SHJ97962.1"/>
    <property type="molecule type" value="Genomic_DNA"/>
</dbReference>
<sequence>MKKELKIILAEDDEGHASLIKRNLKRAGLMNEIIHFKDGQETLDFLFQGKKDKDEIKNVASLLLLDIKMPRVDGIDVLRKVKQDEFLKKMPVVMITTTDDPREIDKCHELGCSNYITKPIDYDKFVAAIRQLGLFLLIVEVPDLNNMI</sequence>
<name>A0A1M6NQW9_9BACT</name>
<dbReference type="Pfam" id="PF00072">
    <property type="entry name" value="Response_reg"/>
    <property type="match status" value="1"/>
</dbReference>
<dbReference type="STRING" id="1168035.SAMN05444280_1452"/>
<dbReference type="SUPFAM" id="SSF52172">
    <property type="entry name" value="CheY-like"/>
    <property type="match status" value="1"/>
</dbReference>
<evidence type="ECO:0000313" key="3">
    <source>
        <dbReference type="EMBL" id="SHJ97962.1"/>
    </source>
</evidence>
<gene>
    <name evidence="3" type="ORF">SAMN05444280_1452</name>
</gene>
<dbReference type="GO" id="GO:0000160">
    <property type="term" value="P:phosphorelay signal transduction system"/>
    <property type="evidence" value="ECO:0007669"/>
    <property type="project" value="InterPro"/>
</dbReference>
<accession>A0A1M6NQW9</accession>
<dbReference type="InterPro" id="IPR011006">
    <property type="entry name" value="CheY-like_superfamily"/>
</dbReference>
<dbReference type="Proteomes" id="UP000184050">
    <property type="component" value="Unassembled WGS sequence"/>
</dbReference>
<dbReference type="RefSeq" id="WP_073173638.1">
    <property type="nucleotide sequence ID" value="NZ_FQZE01000045.1"/>
</dbReference>
<organism evidence="3 4">
    <name type="scientific">Tangfeifania diversioriginum</name>
    <dbReference type="NCBI Taxonomy" id="1168035"/>
    <lineage>
        <taxon>Bacteria</taxon>
        <taxon>Pseudomonadati</taxon>
        <taxon>Bacteroidota</taxon>
        <taxon>Bacteroidia</taxon>
        <taxon>Marinilabiliales</taxon>
        <taxon>Prolixibacteraceae</taxon>
        <taxon>Tangfeifania</taxon>
    </lineage>
</organism>
<dbReference type="SMART" id="SM00448">
    <property type="entry name" value="REC"/>
    <property type="match status" value="1"/>
</dbReference>
<keyword evidence="1" id="KW-0597">Phosphoprotein</keyword>
<dbReference type="InterPro" id="IPR052893">
    <property type="entry name" value="TCS_response_regulator"/>
</dbReference>
<dbReference type="PROSITE" id="PS50110">
    <property type="entry name" value="RESPONSE_REGULATORY"/>
    <property type="match status" value="1"/>
</dbReference>